<dbReference type="eggNOG" id="COG1028">
    <property type="taxonomic scope" value="Bacteria"/>
</dbReference>
<sequence length="250" mass="26218">MTQDFEGLNVLVTGAASGLGRATALEFAGRGASLTLVDVNAEGLDETRKACEAKGAKAITVPTDLSDAEACMAPVPAAIDAFGRLDALINVAGMLVFNHFPDTTVAQFDKVFAINVRAPFLLIQSALPHLLESEGAVVNVASASGVMGHAYTTAYGATKGAVIAMTKNLATEYWKSPLRINAVAPGAMMTPMASATKMDETYDMQLIAKGIGAREIARPEDLCEIIAYLASPRNKRVHGQVYSIDQGVTA</sequence>
<dbReference type="PRINTS" id="PR00080">
    <property type="entry name" value="SDRFAMILY"/>
</dbReference>
<dbReference type="KEGG" id="npn:JI59_09870"/>
<dbReference type="PANTHER" id="PTHR43975">
    <property type="entry name" value="ZGC:101858"/>
    <property type="match status" value="1"/>
</dbReference>
<keyword evidence="3" id="KW-1185">Reference proteome</keyword>
<dbReference type="AlphaFoldDB" id="G6ECH2"/>
<organism evidence="2 3">
    <name type="scientific">Novosphingobium pentaromativorans US6-1</name>
    <dbReference type="NCBI Taxonomy" id="1088721"/>
    <lineage>
        <taxon>Bacteria</taxon>
        <taxon>Pseudomonadati</taxon>
        <taxon>Pseudomonadota</taxon>
        <taxon>Alphaproteobacteria</taxon>
        <taxon>Sphingomonadales</taxon>
        <taxon>Sphingomonadaceae</taxon>
        <taxon>Novosphingobium</taxon>
    </lineage>
</organism>
<dbReference type="EMBL" id="AGFM01000029">
    <property type="protein sequence ID" value="EHJ60883.1"/>
    <property type="molecule type" value="Genomic_DNA"/>
</dbReference>
<dbReference type="PANTHER" id="PTHR43975:SF2">
    <property type="entry name" value="EG:BACR7A4.14 PROTEIN-RELATED"/>
    <property type="match status" value="1"/>
</dbReference>
<dbReference type="PROSITE" id="PS00061">
    <property type="entry name" value="ADH_SHORT"/>
    <property type="match status" value="1"/>
</dbReference>
<protein>
    <recommendedName>
        <fullName evidence="4">Short-chain dehydrogenase/reductase SDR</fullName>
    </recommendedName>
</protein>
<gene>
    <name evidence="2" type="ORF">NSU_2043</name>
</gene>
<proteinExistence type="inferred from homology"/>
<evidence type="ECO:0000256" key="1">
    <source>
        <dbReference type="ARBA" id="ARBA00006484"/>
    </source>
</evidence>
<dbReference type="InterPro" id="IPR020904">
    <property type="entry name" value="Sc_DH/Rdtase_CS"/>
</dbReference>
<evidence type="ECO:0008006" key="4">
    <source>
        <dbReference type="Google" id="ProtNLM"/>
    </source>
</evidence>
<comment type="similarity">
    <text evidence="1">Belongs to the short-chain dehydrogenases/reductases (SDR) family.</text>
</comment>
<dbReference type="PRINTS" id="PR00081">
    <property type="entry name" value="GDHRDH"/>
</dbReference>
<accession>G6ECH2</accession>
<dbReference type="STRING" id="1088721.JI59_09870"/>
<dbReference type="RefSeq" id="WP_007012958.1">
    <property type="nucleotide sequence ID" value="NZ_AGFM01000029.1"/>
</dbReference>
<comment type="caution">
    <text evidence="2">The sequence shown here is derived from an EMBL/GenBank/DDBJ whole genome shotgun (WGS) entry which is preliminary data.</text>
</comment>
<dbReference type="PATRIC" id="fig|1088721.3.peg.2022"/>
<dbReference type="InterPro" id="IPR036291">
    <property type="entry name" value="NAD(P)-bd_dom_sf"/>
</dbReference>
<name>G6ECH2_9SPHN</name>
<reference evidence="2 3" key="1">
    <citation type="journal article" date="2012" name="J. Bacteriol.">
        <title>Genome sequence of benzo(a)pyrene-degrading bacterium Novosphingobium pentaromativorans US6-1.</title>
        <authorList>
            <person name="Luo Y.R."/>
            <person name="Kang S.G."/>
            <person name="Kim S.J."/>
            <person name="Kim M.R."/>
            <person name="Li N."/>
            <person name="Lee J.H."/>
            <person name="Kwon K.K."/>
        </authorList>
    </citation>
    <scope>NUCLEOTIDE SEQUENCE [LARGE SCALE GENOMIC DNA]</scope>
    <source>
        <strain evidence="2 3">US6-1</strain>
    </source>
</reference>
<dbReference type="Gene3D" id="3.40.50.720">
    <property type="entry name" value="NAD(P)-binding Rossmann-like Domain"/>
    <property type="match status" value="1"/>
</dbReference>
<dbReference type="SUPFAM" id="SSF51735">
    <property type="entry name" value="NAD(P)-binding Rossmann-fold domains"/>
    <property type="match status" value="1"/>
</dbReference>
<dbReference type="FunFam" id="3.40.50.720:FF:000084">
    <property type="entry name" value="Short-chain dehydrogenase reductase"/>
    <property type="match status" value="1"/>
</dbReference>
<dbReference type="Proteomes" id="UP000004030">
    <property type="component" value="Unassembled WGS sequence"/>
</dbReference>
<dbReference type="InterPro" id="IPR002347">
    <property type="entry name" value="SDR_fam"/>
</dbReference>
<dbReference type="Pfam" id="PF13561">
    <property type="entry name" value="adh_short_C2"/>
    <property type="match status" value="1"/>
</dbReference>
<evidence type="ECO:0000313" key="3">
    <source>
        <dbReference type="Proteomes" id="UP000004030"/>
    </source>
</evidence>
<dbReference type="CDD" id="cd05233">
    <property type="entry name" value="SDR_c"/>
    <property type="match status" value="1"/>
</dbReference>
<evidence type="ECO:0000313" key="2">
    <source>
        <dbReference type="EMBL" id="EHJ60883.1"/>
    </source>
</evidence>